<protein>
    <submittedName>
        <fullName evidence="10">Multidrug efflux SMR transporter</fullName>
    </submittedName>
</protein>
<dbReference type="InterPro" id="IPR045324">
    <property type="entry name" value="Small_multidrug_res"/>
</dbReference>
<dbReference type="AlphaFoldDB" id="A0A506UCR5"/>
<evidence type="ECO:0000313" key="10">
    <source>
        <dbReference type="EMBL" id="TPW31206.1"/>
    </source>
</evidence>
<evidence type="ECO:0000256" key="8">
    <source>
        <dbReference type="RuleBase" id="RU003942"/>
    </source>
</evidence>
<dbReference type="Pfam" id="PF00893">
    <property type="entry name" value="Multi_Drug_Res"/>
    <property type="match status" value="1"/>
</dbReference>
<gene>
    <name evidence="10" type="ORF">FJU11_03130</name>
</gene>
<evidence type="ECO:0000256" key="7">
    <source>
        <dbReference type="ARBA" id="ARBA00038032"/>
    </source>
</evidence>
<name>A0A506UCR5_9HYPH</name>
<keyword evidence="3" id="KW-1003">Cell membrane</keyword>
<comment type="similarity">
    <text evidence="7 8">Belongs to the drug/metabolite transporter (DMT) superfamily. Small multidrug resistance (SMR) (TC 2.A.7.1) family.</text>
</comment>
<evidence type="ECO:0000256" key="3">
    <source>
        <dbReference type="ARBA" id="ARBA00022475"/>
    </source>
</evidence>
<dbReference type="InterPro" id="IPR037185">
    <property type="entry name" value="EmrE-like"/>
</dbReference>
<evidence type="ECO:0000256" key="6">
    <source>
        <dbReference type="ARBA" id="ARBA00023136"/>
    </source>
</evidence>
<keyword evidence="11" id="KW-1185">Reference proteome</keyword>
<sequence>MTYFLLFVAVCFEVVATSALKQTAGFTRLLPSTICIVGYALAIYFLSLTVRSMPVGVIYAIWSGTGIVLIATIGVVFLGERLDAPAVIGLALIIAGIIIVNLFSRNLPH</sequence>
<dbReference type="RefSeq" id="WP_141165568.1">
    <property type="nucleotide sequence ID" value="NZ_VHLH01000004.1"/>
</dbReference>
<keyword evidence="2" id="KW-0813">Transport</keyword>
<dbReference type="PANTHER" id="PTHR30561:SF1">
    <property type="entry name" value="MULTIDRUG TRANSPORTER EMRE"/>
    <property type="match status" value="1"/>
</dbReference>
<evidence type="ECO:0000256" key="4">
    <source>
        <dbReference type="ARBA" id="ARBA00022692"/>
    </source>
</evidence>
<keyword evidence="4 8" id="KW-0812">Transmembrane</keyword>
<proteinExistence type="inferred from homology"/>
<feature type="transmembrane region" description="Helical" evidence="9">
    <location>
        <begin position="84"/>
        <end position="103"/>
    </location>
</feature>
<dbReference type="GO" id="GO:0015199">
    <property type="term" value="F:amino-acid betaine transmembrane transporter activity"/>
    <property type="evidence" value="ECO:0007669"/>
    <property type="project" value="TreeGrafter"/>
</dbReference>
<evidence type="ECO:0000256" key="5">
    <source>
        <dbReference type="ARBA" id="ARBA00022989"/>
    </source>
</evidence>
<dbReference type="GO" id="GO:0015220">
    <property type="term" value="F:choline transmembrane transporter activity"/>
    <property type="evidence" value="ECO:0007669"/>
    <property type="project" value="TreeGrafter"/>
</dbReference>
<dbReference type="OrthoDB" id="9808638at2"/>
<accession>A0A506UCR5</accession>
<feature type="transmembrane region" description="Helical" evidence="9">
    <location>
        <begin position="29"/>
        <end position="50"/>
    </location>
</feature>
<comment type="subcellular location">
    <subcellularLocation>
        <location evidence="1 8">Cell membrane</location>
        <topology evidence="1 8">Multi-pass membrane protein</topology>
    </subcellularLocation>
</comment>
<dbReference type="FunFam" id="1.10.3730.20:FF:000001">
    <property type="entry name" value="Quaternary ammonium compound resistance transporter SugE"/>
    <property type="match status" value="1"/>
</dbReference>
<comment type="caution">
    <text evidence="10">The sequence shown here is derived from an EMBL/GenBank/DDBJ whole genome shotgun (WGS) entry which is preliminary data.</text>
</comment>
<evidence type="ECO:0000256" key="2">
    <source>
        <dbReference type="ARBA" id="ARBA00022448"/>
    </source>
</evidence>
<dbReference type="GO" id="GO:0031460">
    <property type="term" value="P:glycine betaine transport"/>
    <property type="evidence" value="ECO:0007669"/>
    <property type="project" value="TreeGrafter"/>
</dbReference>
<keyword evidence="6 9" id="KW-0472">Membrane</keyword>
<dbReference type="SUPFAM" id="SSF103481">
    <property type="entry name" value="Multidrug resistance efflux transporter EmrE"/>
    <property type="match status" value="1"/>
</dbReference>
<dbReference type="EMBL" id="VHLH01000004">
    <property type="protein sequence ID" value="TPW31206.1"/>
    <property type="molecule type" value="Genomic_DNA"/>
</dbReference>
<dbReference type="Proteomes" id="UP000320314">
    <property type="component" value="Unassembled WGS sequence"/>
</dbReference>
<evidence type="ECO:0000256" key="1">
    <source>
        <dbReference type="ARBA" id="ARBA00004651"/>
    </source>
</evidence>
<dbReference type="GO" id="GO:1990961">
    <property type="term" value="P:xenobiotic detoxification by transmembrane export across the plasma membrane"/>
    <property type="evidence" value="ECO:0007669"/>
    <property type="project" value="UniProtKB-ARBA"/>
</dbReference>
<dbReference type="GO" id="GO:0005886">
    <property type="term" value="C:plasma membrane"/>
    <property type="evidence" value="ECO:0007669"/>
    <property type="project" value="UniProtKB-SubCell"/>
</dbReference>
<reference evidence="10 11" key="1">
    <citation type="submission" date="2019-06" db="EMBL/GenBank/DDBJ databases">
        <authorList>
            <person name="Li M."/>
        </authorList>
    </citation>
    <scope>NUCLEOTIDE SEQUENCE [LARGE SCALE GENOMIC DNA]</scope>
    <source>
        <strain evidence="10 11">BGMRC6574</strain>
    </source>
</reference>
<organism evidence="10 11">
    <name type="scientific">Pararhizobium mangrovi</name>
    <dbReference type="NCBI Taxonomy" id="2590452"/>
    <lineage>
        <taxon>Bacteria</taxon>
        <taxon>Pseudomonadati</taxon>
        <taxon>Pseudomonadota</taxon>
        <taxon>Alphaproteobacteria</taxon>
        <taxon>Hyphomicrobiales</taxon>
        <taxon>Rhizobiaceae</taxon>
        <taxon>Rhizobium/Agrobacterium group</taxon>
        <taxon>Pararhizobium</taxon>
    </lineage>
</organism>
<dbReference type="PANTHER" id="PTHR30561">
    <property type="entry name" value="SMR FAMILY PROTON-DEPENDENT DRUG EFFLUX TRANSPORTER SUGE"/>
    <property type="match status" value="1"/>
</dbReference>
<feature type="transmembrane region" description="Helical" evidence="9">
    <location>
        <begin position="57"/>
        <end position="78"/>
    </location>
</feature>
<keyword evidence="5 9" id="KW-1133">Transmembrane helix</keyword>
<dbReference type="Gene3D" id="1.10.3730.20">
    <property type="match status" value="1"/>
</dbReference>
<dbReference type="InterPro" id="IPR000390">
    <property type="entry name" value="Small_drug/metabolite_transptr"/>
</dbReference>
<dbReference type="GO" id="GO:0015297">
    <property type="term" value="F:antiporter activity"/>
    <property type="evidence" value="ECO:0007669"/>
    <property type="project" value="TreeGrafter"/>
</dbReference>
<evidence type="ECO:0000313" key="11">
    <source>
        <dbReference type="Proteomes" id="UP000320314"/>
    </source>
</evidence>
<evidence type="ECO:0000256" key="9">
    <source>
        <dbReference type="SAM" id="Phobius"/>
    </source>
</evidence>